<dbReference type="RefSeq" id="YP_010799936.1">
    <property type="nucleotide sequence ID" value="NC_076708.1"/>
</dbReference>
<evidence type="ECO:0000256" key="1">
    <source>
        <dbReference type="SAM" id="MobiDB-lite"/>
    </source>
</evidence>
<feature type="region of interest" description="Disordered" evidence="1">
    <location>
        <begin position="54"/>
        <end position="78"/>
    </location>
</feature>
<feature type="compositionally biased region" description="Basic residues" evidence="1">
    <location>
        <begin position="60"/>
        <end position="72"/>
    </location>
</feature>
<organism evidence="2 3">
    <name type="scientific">Northern red-backed vole stool-associated circular virus 116</name>
    <dbReference type="NCBI Taxonomy" id="2714165"/>
    <lineage>
        <taxon>Viruses</taxon>
        <taxon>Monodnaviria</taxon>
        <taxon>Shotokuvirae</taxon>
        <taxon>Cressdnaviricota</taxon>
        <taxon>Arfiviricetes</taxon>
        <taxon>Cirlivirales</taxon>
        <taxon>Vilyaviridae</taxon>
        <taxon>Ringilvirus</taxon>
        <taxon>Ringilvirus thingol</taxon>
    </lineage>
</organism>
<keyword evidence="3" id="KW-1185">Reference proteome</keyword>
<dbReference type="GeneID" id="80538381"/>
<name>A0AAE6X4T1_9VIRU</name>
<accession>A0AAE6X4T1</accession>
<protein>
    <submittedName>
        <fullName evidence="2">Uncharacterized protein</fullName>
    </submittedName>
</protein>
<evidence type="ECO:0000313" key="3">
    <source>
        <dbReference type="Proteomes" id="UP000831884"/>
    </source>
</evidence>
<feature type="region of interest" description="Disordered" evidence="1">
    <location>
        <begin position="1"/>
        <end position="23"/>
    </location>
</feature>
<dbReference type="EMBL" id="MK738142">
    <property type="protein sequence ID" value="QIK03938.1"/>
    <property type="molecule type" value="Genomic_DNA"/>
</dbReference>
<sequence>MTQLRLTGAHRPRPGICQGTPRGAISGNARCARPADAAGTYPRCARGIRSVLRWPVAPNRRPKKKKKKKKKTPPFGGRWNTLRCATGVQAAANFASVSKFTQRCPLNWQ</sequence>
<dbReference type="Proteomes" id="UP000831884">
    <property type="component" value="Segment"/>
</dbReference>
<proteinExistence type="predicted"/>
<evidence type="ECO:0000313" key="2">
    <source>
        <dbReference type="EMBL" id="QIK03938.1"/>
    </source>
</evidence>
<reference evidence="2 3" key="1">
    <citation type="submission" date="2019-04" db="EMBL/GenBank/DDBJ databases">
        <title>The virome of wild rodents.</title>
        <authorList>
            <person name="Babkin I.V."/>
            <person name="Tikunov A."/>
            <person name="Tikunova N.V."/>
        </authorList>
    </citation>
    <scope>NUCLEOTIDE SEQUENCE [LARGE SCALE GENOMIC DNA]</scope>
    <source>
        <strain evidence="2">MR-116</strain>
    </source>
</reference>
<dbReference type="KEGG" id="vg:80538381"/>